<feature type="region of interest" description="Disordered" evidence="1">
    <location>
        <begin position="27"/>
        <end position="49"/>
    </location>
</feature>
<evidence type="ECO:0000313" key="2">
    <source>
        <dbReference type="EMBL" id="KAJ7210807.1"/>
    </source>
</evidence>
<feature type="region of interest" description="Disordered" evidence="1">
    <location>
        <begin position="108"/>
        <end position="142"/>
    </location>
</feature>
<protein>
    <submittedName>
        <fullName evidence="2">Uncharacterized protein</fullName>
    </submittedName>
</protein>
<dbReference type="Proteomes" id="UP001219525">
    <property type="component" value="Unassembled WGS sequence"/>
</dbReference>
<evidence type="ECO:0000256" key="1">
    <source>
        <dbReference type="SAM" id="MobiDB-lite"/>
    </source>
</evidence>
<dbReference type="AlphaFoldDB" id="A0AAD6VFW8"/>
<dbReference type="EMBL" id="JARJCW010000027">
    <property type="protein sequence ID" value="KAJ7210807.1"/>
    <property type="molecule type" value="Genomic_DNA"/>
</dbReference>
<feature type="region of interest" description="Disordered" evidence="1">
    <location>
        <begin position="158"/>
        <end position="186"/>
    </location>
</feature>
<evidence type="ECO:0000313" key="3">
    <source>
        <dbReference type="Proteomes" id="UP001219525"/>
    </source>
</evidence>
<organism evidence="2 3">
    <name type="scientific">Mycena pura</name>
    <dbReference type="NCBI Taxonomy" id="153505"/>
    <lineage>
        <taxon>Eukaryota</taxon>
        <taxon>Fungi</taxon>
        <taxon>Dikarya</taxon>
        <taxon>Basidiomycota</taxon>
        <taxon>Agaricomycotina</taxon>
        <taxon>Agaricomycetes</taxon>
        <taxon>Agaricomycetidae</taxon>
        <taxon>Agaricales</taxon>
        <taxon>Marasmiineae</taxon>
        <taxon>Mycenaceae</taxon>
        <taxon>Mycena</taxon>
    </lineage>
</organism>
<comment type="caution">
    <text evidence="2">The sequence shown here is derived from an EMBL/GenBank/DDBJ whole genome shotgun (WGS) entry which is preliminary data.</text>
</comment>
<proteinExistence type="predicted"/>
<keyword evidence="3" id="KW-1185">Reference proteome</keyword>
<sequence>MPRNTPPCTRRRNGRDGGALVGLVRAGASGKDTGTGQPSGFPGRVGPGTDSWTWPPAIHGAGLSRQASATVIRSISAARVRPVDPRLGQLCGIIGVREDWLFWAGRESTAGGSRRRGPPRGTARGHAPEELPKNLPPTVRGPIGAITTPRIVLLLSPHAMPAQSKVQKPRATNDPQVHKPVRSRGN</sequence>
<name>A0AAD6VFW8_9AGAR</name>
<gene>
    <name evidence="2" type="ORF">GGX14DRAFT_394432</name>
</gene>
<accession>A0AAD6VFW8</accession>
<reference evidence="2" key="1">
    <citation type="submission" date="2023-03" db="EMBL/GenBank/DDBJ databases">
        <title>Massive genome expansion in bonnet fungi (Mycena s.s.) driven by repeated elements and novel gene families across ecological guilds.</title>
        <authorList>
            <consortium name="Lawrence Berkeley National Laboratory"/>
            <person name="Harder C.B."/>
            <person name="Miyauchi S."/>
            <person name="Viragh M."/>
            <person name="Kuo A."/>
            <person name="Thoen E."/>
            <person name="Andreopoulos B."/>
            <person name="Lu D."/>
            <person name="Skrede I."/>
            <person name="Drula E."/>
            <person name="Henrissat B."/>
            <person name="Morin E."/>
            <person name="Kohler A."/>
            <person name="Barry K."/>
            <person name="LaButti K."/>
            <person name="Morin E."/>
            <person name="Salamov A."/>
            <person name="Lipzen A."/>
            <person name="Mereny Z."/>
            <person name="Hegedus B."/>
            <person name="Baldrian P."/>
            <person name="Stursova M."/>
            <person name="Weitz H."/>
            <person name="Taylor A."/>
            <person name="Grigoriev I.V."/>
            <person name="Nagy L.G."/>
            <person name="Martin F."/>
            <person name="Kauserud H."/>
        </authorList>
    </citation>
    <scope>NUCLEOTIDE SEQUENCE</scope>
    <source>
        <strain evidence="2">9144</strain>
    </source>
</reference>